<feature type="compositionally biased region" description="Basic and acidic residues" evidence="1">
    <location>
        <begin position="1"/>
        <end position="11"/>
    </location>
</feature>
<dbReference type="AlphaFoldDB" id="A0AAU8M1U0"/>
<proteinExistence type="predicted"/>
<reference evidence="3" key="2">
    <citation type="submission" date="2024-06" db="EMBL/GenBank/DDBJ databases">
        <authorList>
            <person name="Plum-Jensen L.E."/>
            <person name="Schramm A."/>
            <person name="Marshall I.P.G."/>
        </authorList>
    </citation>
    <scope>NUCLEOTIDE SEQUENCE</scope>
    <source>
        <strain evidence="3">Rat1</strain>
    </source>
</reference>
<dbReference type="KEGG" id="eaj:Q3M24_16325"/>
<dbReference type="PROSITE" id="PS51459">
    <property type="entry name" value="FIDO"/>
    <property type="match status" value="1"/>
</dbReference>
<gene>
    <name evidence="3" type="ORF">Q3M24_16325</name>
</gene>
<evidence type="ECO:0000256" key="1">
    <source>
        <dbReference type="SAM" id="MobiDB-lite"/>
    </source>
</evidence>
<evidence type="ECO:0000313" key="3">
    <source>
        <dbReference type="EMBL" id="XCN75465.1"/>
    </source>
</evidence>
<dbReference type="Gene3D" id="1.10.3290.10">
    <property type="entry name" value="Fido-like domain"/>
    <property type="match status" value="1"/>
</dbReference>
<evidence type="ECO:0000259" key="2">
    <source>
        <dbReference type="PROSITE" id="PS51459"/>
    </source>
</evidence>
<protein>
    <submittedName>
        <fullName evidence="3">Fic family protein</fullName>
    </submittedName>
</protein>
<dbReference type="InterPro" id="IPR036597">
    <property type="entry name" value="Fido-like_dom_sf"/>
</dbReference>
<dbReference type="SUPFAM" id="SSF140931">
    <property type="entry name" value="Fic-like"/>
    <property type="match status" value="1"/>
</dbReference>
<organism evidence="3">
    <name type="scientific">Candidatus Electrothrix aestuarii</name>
    <dbReference type="NCBI Taxonomy" id="3062594"/>
    <lineage>
        <taxon>Bacteria</taxon>
        <taxon>Pseudomonadati</taxon>
        <taxon>Thermodesulfobacteriota</taxon>
        <taxon>Desulfobulbia</taxon>
        <taxon>Desulfobulbales</taxon>
        <taxon>Desulfobulbaceae</taxon>
        <taxon>Candidatus Electrothrix</taxon>
    </lineage>
</organism>
<dbReference type="EMBL" id="CP159373">
    <property type="protein sequence ID" value="XCN75465.1"/>
    <property type="molecule type" value="Genomic_DNA"/>
</dbReference>
<feature type="region of interest" description="Disordered" evidence="1">
    <location>
        <begin position="1"/>
        <end position="23"/>
    </location>
</feature>
<reference evidence="3" key="1">
    <citation type="journal article" date="2024" name="Syst. Appl. Microbiol.">
        <title>First single-strain enrichments of Electrothrix cable bacteria, description of E. aestuarii sp. nov. and E. rattekaaiensis sp. nov., and proposal of a cable bacteria taxonomy following the rules of the SeqCode.</title>
        <authorList>
            <person name="Plum-Jensen L.E."/>
            <person name="Schramm A."/>
            <person name="Marshall I.P.G."/>
        </authorList>
    </citation>
    <scope>NUCLEOTIDE SEQUENCE</scope>
    <source>
        <strain evidence="3">Rat1</strain>
    </source>
</reference>
<name>A0AAU8M1U0_9BACT</name>
<dbReference type="InterPro" id="IPR003812">
    <property type="entry name" value="Fido"/>
</dbReference>
<sequence length="77" mass="8523">MNNAGEYRKATDPNNGEVFFGPSTNQFAGADPAMIDSMLRKNISSLKLSPPDPVDVAAKFYQRFVYIHPFNNGNGRN</sequence>
<accession>A0AAU8M1U0</accession>
<feature type="domain" description="Fido" evidence="2">
    <location>
        <begin position="1"/>
        <end position="77"/>
    </location>
</feature>
<dbReference type="Pfam" id="PF02661">
    <property type="entry name" value="Fic"/>
    <property type="match status" value="1"/>
</dbReference>